<feature type="transmembrane region" description="Helical" evidence="8">
    <location>
        <begin position="268"/>
        <end position="292"/>
    </location>
</feature>
<dbReference type="Proteomes" id="UP000682811">
    <property type="component" value="Unassembled WGS sequence"/>
</dbReference>
<comment type="subcellular location">
    <subcellularLocation>
        <location evidence="1">Membrane</location>
        <topology evidence="1">Multi-pass membrane protein</topology>
    </subcellularLocation>
</comment>
<evidence type="ECO:0000256" key="1">
    <source>
        <dbReference type="ARBA" id="ARBA00004141"/>
    </source>
</evidence>
<evidence type="ECO:0000256" key="5">
    <source>
        <dbReference type="ARBA" id="ARBA00022692"/>
    </source>
</evidence>
<evidence type="ECO:0000313" key="9">
    <source>
        <dbReference type="EMBL" id="GIO45440.1"/>
    </source>
</evidence>
<keyword evidence="3" id="KW-0813">Transport</keyword>
<dbReference type="InterPro" id="IPR004761">
    <property type="entry name" value="Spore_GerAB"/>
</dbReference>
<dbReference type="AlphaFoldDB" id="A0A919YAJ8"/>
<comment type="caution">
    <text evidence="9">The sequence shown here is derived from an EMBL/GenBank/DDBJ whole genome shotgun (WGS) entry which is preliminary data.</text>
</comment>
<keyword evidence="6 8" id="KW-1133">Transmembrane helix</keyword>
<keyword evidence="5 8" id="KW-0812">Transmembrane</keyword>
<keyword evidence="7 8" id="KW-0472">Membrane</keyword>
<gene>
    <name evidence="9" type="ORF">J34TS1_02050</name>
</gene>
<evidence type="ECO:0000256" key="6">
    <source>
        <dbReference type="ARBA" id="ARBA00022989"/>
    </source>
</evidence>
<dbReference type="Pfam" id="PF03845">
    <property type="entry name" value="Spore_permease"/>
    <property type="match status" value="1"/>
</dbReference>
<dbReference type="PANTHER" id="PTHR34975:SF2">
    <property type="entry name" value="SPORE GERMINATION PROTEIN A2"/>
    <property type="match status" value="1"/>
</dbReference>
<dbReference type="PANTHER" id="PTHR34975">
    <property type="entry name" value="SPORE GERMINATION PROTEIN A2"/>
    <property type="match status" value="1"/>
</dbReference>
<evidence type="ECO:0000313" key="10">
    <source>
        <dbReference type="Proteomes" id="UP000682811"/>
    </source>
</evidence>
<feature type="transmembrane region" description="Helical" evidence="8">
    <location>
        <begin position="105"/>
        <end position="133"/>
    </location>
</feature>
<feature type="transmembrane region" description="Helical" evidence="8">
    <location>
        <begin position="145"/>
        <end position="161"/>
    </location>
</feature>
<evidence type="ECO:0000256" key="3">
    <source>
        <dbReference type="ARBA" id="ARBA00022448"/>
    </source>
</evidence>
<evidence type="ECO:0000256" key="4">
    <source>
        <dbReference type="ARBA" id="ARBA00022544"/>
    </source>
</evidence>
<dbReference type="EMBL" id="BORT01000001">
    <property type="protein sequence ID" value="GIO45440.1"/>
    <property type="molecule type" value="Genomic_DNA"/>
</dbReference>
<dbReference type="RefSeq" id="WP_212976623.1">
    <property type="nucleotide sequence ID" value="NZ_AP025343.1"/>
</dbReference>
<proteinExistence type="inferred from homology"/>
<feature type="transmembrane region" description="Helical" evidence="8">
    <location>
        <begin position="80"/>
        <end position="99"/>
    </location>
</feature>
<feature type="transmembrane region" description="Helical" evidence="8">
    <location>
        <begin position="7"/>
        <end position="27"/>
    </location>
</feature>
<feature type="transmembrane region" description="Helical" evidence="8">
    <location>
        <begin position="189"/>
        <end position="206"/>
    </location>
</feature>
<organism evidence="9 10">
    <name type="scientific">Paenibacillus azoreducens</name>
    <dbReference type="NCBI Taxonomy" id="116718"/>
    <lineage>
        <taxon>Bacteria</taxon>
        <taxon>Bacillati</taxon>
        <taxon>Bacillota</taxon>
        <taxon>Bacilli</taxon>
        <taxon>Bacillales</taxon>
        <taxon>Paenibacillaceae</taxon>
        <taxon>Paenibacillus</taxon>
    </lineage>
</organism>
<comment type="similarity">
    <text evidence="2">Belongs to the amino acid-polyamine-organocation (APC) superfamily. Spore germination protein (SGP) (TC 2.A.3.9) family.</text>
</comment>
<reference evidence="9 10" key="1">
    <citation type="submission" date="2021-03" db="EMBL/GenBank/DDBJ databases">
        <title>Antimicrobial resistance genes in bacteria isolated from Japanese honey, and their potential for conferring macrolide and lincosamide resistance in the American foulbrood pathogen Paenibacillus larvae.</title>
        <authorList>
            <person name="Okamoto M."/>
            <person name="Kumagai M."/>
            <person name="Kanamori H."/>
            <person name="Takamatsu D."/>
        </authorList>
    </citation>
    <scope>NUCLEOTIDE SEQUENCE [LARGE SCALE GENOMIC DNA]</scope>
    <source>
        <strain evidence="9 10">J34TS1</strain>
    </source>
</reference>
<evidence type="ECO:0000256" key="2">
    <source>
        <dbReference type="ARBA" id="ARBA00007998"/>
    </source>
</evidence>
<evidence type="ECO:0000256" key="8">
    <source>
        <dbReference type="SAM" id="Phobius"/>
    </source>
</evidence>
<keyword evidence="4" id="KW-0309">Germination</keyword>
<dbReference type="GO" id="GO:0009847">
    <property type="term" value="P:spore germination"/>
    <property type="evidence" value="ECO:0007669"/>
    <property type="project" value="InterPro"/>
</dbReference>
<sequence>MKEKLNVFHITLLIYITEMNITLFNLPRLVAENIGTNGWIGYLGLAVIATFNIFLYQIVYKMGRGASAFEIMDSMLPKTVTYPVYWALALFWIVTASFIGKNFFLIFQMISFQTTNPMLIFLLFCLMLFYLLIKDIYSISKANTIFFYMSVWVVFLAFYHFREWESVRFTTYLFKDAKQGHSLHSWLEVYTSFVGYEFCLFLFPYVNKQSKLFRGVYLGHWMITSALLLLIVVSFGFFSFDQIQSLLYPVLDLLGFMEFSFINRIENLVFVIFVLGNLIVTLMFCFAALSSLKQTLPRAKGKGIEFAIVLMVFIVGFFPKYLAQSELLLRKVLYIEVILAFSIPAVLICALQYLKLKGKMPNNES</sequence>
<name>A0A919YAJ8_9BACL</name>
<dbReference type="GO" id="GO:0016020">
    <property type="term" value="C:membrane"/>
    <property type="evidence" value="ECO:0007669"/>
    <property type="project" value="UniProtKB-SubCell"/>
</dbReference>
<accession>A0A919YAJ8</accession>
<keyword evidence="10" id="KW-1185">Reference proteome</keyword>
<protein>
    <submittedName>
        <fullName evidence="9">Uncharacterized protein</fullName>
    </submittedName>
</protein>
<feature type="transmembrane region" description="Helical" evidence="8">
    <location>
        <begin position="39"/>
        <end position="59"/>
    </location>
</feature>
<feature type="transmembrane region" description="Helical" evidence="8">
    <location>
        <begin position="334"/>
        <end position="354"/>
    </location>
</feature>
<evidence type="ECO:0000256" key="7">
    <source>
        <dbReference type="ARBA" id="ARBA00023136"/>
    </source>
</evidence>
<feature type="transmembrane region" description="Helical" evidence="8">
    <location>
        <begin position="218"/>
        <end position="240"/>
    </location>
</feature>
<feature type="transmembrane region" description="Helical" evidence="8">
    <location>
        <begin position="304"/>
        <end position="322"/>
    </location>
</feature>